<dbReference type="InterPro" id="IPR011250">
    <property type="entry name" value="OMP/PagP_B-barrel"/>
</dbReference>
<dbReference type="Proteomes" id="UP000030652">
    <property type="component" value="Unassembled WGS sequence"/>
</dbReference>
<dbReference type="EMBL" id="JRYO01000139">
    <property type="protein sequence ID" value="KHE92280.1"/>
    <property type="molecule type" value="Genomic_DNA"/>
</dbReference>
<evidence type="ECO:0000313" key="2">
    <source>
        <dbReference type="Proteomes" id="UP000030652"/>
    </source>
</evidence>
<dbReference type="AlphaFoldDB" id="A0A0B0ENT0"/>
<gene>
    <name evidence="1" type="ORF">SCABRO_01964</name>
</gene>
<comment type="caution">
    <text evidence="1">The sequence shown here is derived from an EMBL/GenBank/DDBJ whole genome shotgun (WGS) entry which is preliminary data.</text>
</comment>
<proteinExistence type="predicted"/>
<accession>A0A0B0ENT0</accession>
<organism evidence="1 2">
    <name type="scientific">Candidatus Scalindua brodae</name>
    <dbReference type="NCBI Taxonomy" id="237368"/>
    <lineage>
        <taxon>Bacteria</taxon>
        <taxon>Pseudomonadati</taxon>
        <taxon>Planctomycetota</taxon>
        <taxon>Candidatus Brocadiia</taxon>
        <taxon>Candidatus Brocadiales</taxon>
        <taxon>Candidatus Scalinduaceae</taxon>
        <taxon>Candidatus Scalindua</taxon>
    </lineage>
</organism>
<protein>
    <recommendedName>
        <fullName evidence="3">Outer membrane protein beta-barrel domain-containing protein</fullName>
    </recommendedName>
</protein>
<dbReference type="eggNOG" id="ENOG5033K9R">
    <property type="taxonomic scope" value="Bacteria"/>
</dbReference>
<evidence type="ECO:0000313" key="1">
    <source>
        <dbReference type="EMBL" id="KHE92280.1"/>
    </source>
</evidence>
<sequence length="90" mass="10078">MSQDKDIWNGVGGLKGRIKLGNSNWAIPYYTDIGAGESELTWQVFSGLEYFFDSWEIGLGYRHLVFEGDDNDLFTDMTLTGPVIGISFGF</sequence>
<evidence type="ECO:0008006" key="3">
    <source>
        <dbReference type="Google" id="ProtNLM"/>
    </source>
</evidence>
<name>A0A0B0ENT0_9BACT</name>
<dbReference type="SUPFAM" id="SSF56925">
    <property type="entry name" value="OMPA-like"/>
    <property type="match status" value="1"/>
</dbReference>
<reference evidence="1 2" key="1">
    <citation type="submission" date="2014-10" db="EMBL/GenBank/DDBJ databases">
        <title>Draft genome of anammox bacterium scalindua brodae, obtained using differential coverage binning of sequence data from two enrichment reactors.</title>
        <authorList>
            <person name="Speth D.R."/>
            <person name="Russ L."/>
            <person name="Kartal B."/>
            <person name="Op den Camp H.J."/>
            <person name="Dutilh B.E."/>
            <person name="Jetten M.S."/>
        </authorList>
    </citation>
    <scope>NUCLEOTIDE SEQUENCE [LARGE SCALE GENOMIC DNA]</scope>
    <source>
        <strain evidence="1">RU1</strain>
    </source>
</reference>